<dbReference type="KEGG" id="dbc:MFMK1_000783"/>
<dbReference type="AlphaFoldDB" id="A0AAU0ULA0"/>
<organism evidence="1 2">
    <name type="scientific">Metallumcola ferriviriculae</name>
    <dbReference type="NCBI Taxonomy" id="3039180"/>
    <lineage>
        <taxon>Bacteria</taxon>
        <taxon>Bacillati</taxon>
        <taxon>Bacillota</taxon>
        <taxon>Clostridia</taxon>
        <taxon>Neomoorellales</taxon>
        <taxon>Desulfitibacteraceae</taxon>
        <taxon>Metallumcola</taxon>
    </lineage>
</organism>
<evidence type="ECO:0000313" key="2">
    <source>
        <dbReference type="Proteomes" id="UP001329915"/>
    </source>
</evidence>
<dbReference type="EMBL" id="CP121694">
    <property type="protein sequence ID" value="WRO20992.1"/>
    <property type="molecule type" value="Genomic_DNA"/>
</dbReference>
<dbReference type="Proteomes" id="UP001329915">
    <property type="component" value="Chromosome"/>
</dbReference>
<evidence type="ECO:0000313" key="1">
    <source>
        <dbReference type="EMBL" id="WRO20992.1"/>
    </source>
</evidence>
<proteinExistence type="predicted"/>
<gene>
    <name evidence="1" type="ORF">MFMK1_000783</name>
</gene>
<reference evidence="1 2" key="1">
    <citation type="submission" date="2023-04" db="EMBL/GenBank/DDBJ databases">
        <authorList>
            <person name="Hsu D."/>
        </authorList>
    </citation>
    <scope>NUCLEOTIDE SEQUENCE [LARGE SCALE GENOMIC DNA]</scope>
    <source>
        <strain evidence="1 2">MK1</strain>
    </source>
</reference>
<protein>
    <submittedName>
        <fullName evidence="1">Uncharacterized protein</fullName>
    </submittedName>
</protein>
<name>A0AAU0ULA0_9FIRM</name>
<accession>A0AAU0ULA0</accession>
<keyword evidence="2" id="KW-1185">Reference proteome</keyword>
<dbReference type="RefSeq" id="WP_366923867.1">
    <property type="nucleotide sequence ID" value="NZ_CP121694.1"/>
</dbReference>
<sequence>MRNDAFSDWLVYVDGRDKRQTSDNLSRVRRVEEALTEHLKRTINLDDEYNKDRCNLILETISFECSEKIVETVNLPKDKNGLSSLRTAVNKYVKFCDTKK</sequence>